<dbReference type="Proteomes" id="UP001194469">
    <property type="component" value="Unassembled WGS sequence"/>
</dbReference>
<sequence>MFNDGARHRKTQGTGGDVQGNRRTAGAGQEIFKAGFNCAEAVFLVVTRAFGLDVPEQVRLVTAFGGGVGRCREEMWGPWQGACWPWGHCADANSPEPAGPCGAAGSTVCEDALAAHGSIRCDDLLHVFGEQTDMQACLRFTAMVAGHVVARLRQARDDGELALSAIPPRTTGDAVA</sequence>
<organism evidence="2 3">
    <name type="scientific">Nitratidesulfovibrio oxamicus</name>
    <dbReference type="NCBI Taxonomy" id="32016"/>
    <lineage>
        <taxon>Bacteria</taxon>
        <taxon>Pseudomonadati</taxon>
        <taxon>Thermodesulfobacteriota</taxon>
        <taxon>Desulfovibrionia</taxon>
        <taxon>Desulfovibrionales</taxon>
        <taxon>Desulfovibrionaceae</taxon>
        <taxon>Nitratidesulfovibrio</taxon>
    </lineage>
</organism>
<evidence type="ECO:0008006" key="4">
    <source>
        <dbReference type="Google" id="ProtNLM"/>
    </source>
</evidence>
<evidence type="ECO:0000313" key="3">
    <source>
        <dbReference type="Proteomes" id="UP001194469"/>
    </source>
</evidence>
<comment type="caution">
    <text evidence="2">The sequence shown here is derived from an EMBL/GenBank/DDBJ whole genome shotgun (WGS) entry which is preliminary data.</text>
</comment>
<dbReference type="InterPro" id="IPR010181">
    <property type="entry name" value="CGCAxxGCC_motif"/>
</dbReference>
<gene>
    <name evidence="2" type="ORF">FVW20_03295</name>
</gene>
<dbReference type="Pfam" id="PF09719">
    <property type="entry name" value="C_GCAxxG_C_C"/>
    <property type="match status" value="1"/>
</dbReference>
<dbReference type="EMBL" id="VRYY01000071">
    <property type="protein sequence ID" value="MBG3876077.1"/>
    <property type="molecule type" value="Genomic_DNA"/>
</dbReference>
<name>A0ABS0J0X2_9BACT</name>
<reference evidence="2 3" key="1">
    <citation type="submission" date="2019-08" db="EMBL/GenBank/DDBJ databases">
        <authorList>
            <person name="Luo N."/>
        </authorList>
    </citation>
    <scope>NUCLEOTIDE SEQUENCE [LARGE SCALE GENOMIC DNA]</scope>
    <source>
        <strain evidence="2 3">NCIMB 9442</strain>
    </source>
</reference>
<evidence type="ECO:0000256" key="1">
    <source>
        <dbReference type="SAM" id="MobiDB-lite"/>
    </source>
</evidence>
<accession>A0ABS0J0X2</accession>
<feature type="region of interest" description="Disordered" evidence="1">
    <location>
        <begin position="1"/>
        <end position="22"/>
    </location>
</feature>
<proteinExistence type="predicted"/>
<protein>
    <recommendedName>
        <fullName evidence="4">C_GCAxxG_C_C family protein</fullName>
    </recommendedName>
</protein>
<evidence type="ECO:0000313" key="2">
    <source>
        <dbReference type="EMBL" id="MBG3876077.1"/>
    </source>
</evidence>
<keyword evidence="3" id="KW-1185">Reference proteome</keyword>